<reference evidence="1" key="1">
    <citation type="submission" date="2022-04" db="EMBL/GenBank/DDBJ databases">
        <title>Lysobacter sp. CAU 1642 isolated from sea sand.</title>
        <authorList>
            <person name="Kim W."/>
        </authorList>
    </citation>
    <scope>NUCLEOTIDE SEQUENCE</scope>
    <source>
        <strain evidence="1">CAU 1642</strain>
    </source>
</reference>
<evidence type="ECO:0000313" key="1">
    <source>
        <dbReference type="EMBL" id="MCK7593701.1"/>
    </source>
</evidence>
<keyword evidence="2" id="KW-1185">Reference proteome</keyword>
<evidence type="ECO:0000313" key="2">
    <source>
        <dbReference type="Proteomes" id="UP001431449"/>
    </source>
</evidence>
<dbReference type="EMBL" id="JALNMH010000006">
    <property type="protein sequence ID" value="MCK7593701.1"/>
    <property type="molecule type" value="Genomic_DNA"/>
</dbReference>
<accession>A0ABT0GGN9</accession>
<organism evidence="1 2">
    <name type="scientific">Pseudomarimonas salicorniae</name>
    <dbReference type="NCBI Taxonomy" id="2933270"/>
    <lineage>
        <taxon>Bacteria</taxon>
        <taxon>Pseudomonadati</taxon>
        <taxon>Pseudomonadota</taxon>
        <taxon>Gammaproteobacteria</taxon>
        <taxon>Lysobacterales</taxon>
        <taxon>Lysobacteraceae</taxon>
        <taxon>Pseudomarimonas</taxon>
    </lineage>
</organism>
<proteinExistence type="predicted"/>
<comment type="caution">
    <text evidence="1">The sequence shown here is derived from an EMBL/GenBank/DDBJ whole genome shotgun (WGS) entry which is preliminary data.</text>
</comment>
<dbReference type="Proteomes" id="UP001431449">
    <property type="component" value="Unassembled WGS sequence"/>
</dbReference>
<sequence length="152" mass="16995">MTDSHAVRRSSPRFLSSALQEGVSNMPDTIETFMATIQALRADSVRVSRRFALMQNEMSDLREALTHMVEDLKQESVNIEDIVCDCRFLLAKARQGAESSGAVAWGQSLQCVESRIDEISYRSSMIYGYLLSVESRLDFPRKGNALSPERGA</sequence>
<gene>
    <name evidence="1" type="ORF">M0G41_08470</name>
</gene>
<dbReference type="RefSeq" id="WP_248207797.1">
    <property type="nucleotide sequence ID" value="NZ_JALNMH010000006.1"/>
</dbReference>
<protein>
    <submittedName>
        <fullName evidence="1">Uncharacterized protein</fullName>
    </submittedName>
</protein>
<name>A0ABT0GGN9_9GAMM</name>